<evidence type="ECO:0000313" key="3">
    <source>
        <dbReference type="Proteomes" id="UP000256899"/>
    </source>
</evidence>
<gene>
    <name evidence="2" type="ORF">DXX94_02290</name>
</gene>
<dbReference type="RefSeq" id="WP_116013601.1">
    <property type="nucleotide sequence ID" value="NZ_QUOT01000001.1"/>
</dbReference>
<dbReference type="Proteomes" id="UP000256899">
    <property type="component" value="Unassembled WGS sequence"/>
</dbReference>
<protein>
    <submittedName>
        <fullName evidence="2">RES domain-containing protein</fullName>
    </submittedName>
</protein>
<dbReference type="AlphaFoldDB" id="A0A3E0U091"/>
<dbReference type="InterPro" id="IPR014914">
    <property type="entry name" value="RES_dom"/>
</dbReference>
<organism evidence="2 3">
    <name type="scientific">Thalassotalea euphylliae</name>
    <dbReference type="NCBI Taxonomy" id="1655234"/>
    <lineage>
        <taxon>Bacteria</taxon>
        <taxon>Pseudomonadati</taxon>
        <taxon>Pseudomonadota</taxon>
        <taxon>Gammaproteobacteria</taxon>
        <taxon>Alteromonadales</taxon>
        <taxon>Colwelliaceae</taxon>
        <taxon>Thalassotalea</taxon>
    </lineage>
</organism>
<dbReference type="EMBL" id="QUOT01000001">
    <property type="protein sequence ID" value="REL29635.1"/>
    <property type="molecule type" value="Genomic_DNA"/>
</dbReference>
<reference evidence="3" key="1">
    <citation type="submission" date="2018-08" db="EMBL/GenBank/DDBJ databases">
        <title>Thalassotalea euphylliae genome.</title>
        <authorList>
            <person name="Summers S."/>
            <person name="Rice S.A."/>
            <person name="Freckelton M.L."/>
            <person name="Nedved B.T."/>
            <person name="Hadfield M.G."/>
        </authorList>
    </citation>
    <scope>NUCLEOTIDE SEQUENCE [LARGE SCALE GENOMIC DNA]</scope>
    <source>
        <strain evidence="3">H3</strain>
    </source>
</reference>
<proteinExistence type="predicted"/>
<dbReference type="Pfam" id="PF08808">
    <property type="entry name" value="RES"/>
    <property type="match status" value="1"/>
</dbReference>
<evidence type="ECO:0000313" key="2">
    <source>
        <dbReference type="EMBL" id="REL29635.1"/>
    </source>
</evidence>
<feature type="domain" description="RES" evidence="1">
    <location>
        <begin position="69"/>
        <end position="213"/>
    </location>
</feature>
<name>A0A3E0U091_9GAMM</name>
<keyword evidence="3" id="KW-1185">Reference proteome</keyword>
<dbReference type="SMART" id="SM00953">
    <property type="entry name" value="RES"/>
    <property type="match status" value="1"/>
</dbReference>
<sequence>MINDIIAACPKHTAYSNHVFRIVETQEYAATTKIVDNLSEQHLLEQLLDEVKPAYRLATEELHYLISTPFRYPPLKYGSRFGDITMPSYFYGAEQISTVLAECAFYRFVFLHDMATPYESTIQSEHSIFSVKVRTTRCSDLTKLAEQDHLSAISSATSYQTSQAIGKHLTQQKGTEVIRFYSARDQREINQGMKRGVNLAIATPDAIKSKKPEQMQLWLCQTNNESVAFSTQGQQPSIFSHETFLLDGQLAKPF</sequence>
<accession>A0A3E0U091</accession>
<evidence type="ECO:0000259" key="1">
    <source>
        <dbReference type="SMART" id="SM00953"/>
    </source>
</evidence>
<comment type="caution">
    <text evidence="2">The sequence shown here is derived from an EMBL/GenBank/DDBJ whole genome shotgun (WGS) entry which is preliminary data.</text>
</comment>